<protein>
    <submittedName>
        <fullName evidence="1">Uncharacterized protein</fullName>
    </submittedName>
</protein>
<sequence>MNKGERVFIPNGKVNGVIIKFGNQIKEEKHVNWRFTTDLKIKINQVHRVEKEIYMIFEEDKDLEQEDAFRKNLKIWGLKPSTKQINNIFNSCT</sequence>
<dbReference type="AlphaFoldDB" id="A0AA41VRR4"/>
<name>A0AA41VRR4_PAPNU</name>
<organism evidence="1 2">
    <name type="scientific">Papaver nudicaule</name>
    <name type="common">Iceland poppy</name>
    <dbReference type="NCBI Taxonomy" id="74823"/>
    <lineage>
        <taxon>Eukaryota</taxon>
        <taxon>Viridiplantae</taxon>
        <taxon>Streptophyta</taxon>
        <taxon>Embryophyta</taxon>
        <taxon>Tracheophyta</taxon>
        <taxon>Spermatophyta</taxon>
        <taxon>Magnoliopsida</taxon>
        <taxon>Ranunculales</taxon>
        <taxon>Papaveraceae</taxon>
        <taxon>Papaveroideae</taxon>
        <taxon>Papaver</taxon>
    </lineage>
</organism>
<proteinExistence type="predicted"/>
<comment type="caution">
    <text evidence="1">The sequence shown here is derived from an EMBL/GenBank/DDBJ whole genome shotgun (WGS) entry which is preliminary data.</text>
</comment>
<evidence type="ECO:0000313" key="1">
    <source>
        <dbReference type="EMBL" id="MCL7046256.1"/>
    </source>
</evidence>
<gene>
    <name evidence="1" type="ORF">MKW94_013345</name>
</gene>
<dbReference type="Proteomes" id="UP001177140">
    <property type="component" value="Unassembled WGS sequence"/>
</dbReference>
<accession>A0AA41VRR4</accession>
<evidence type="ECO:0000313" key="2">
    <source>
        <dbReference type="Proteomes" id="UP001177140"/>
    </source>
</evidence>
<reference evidence="1" key="1">
    <citation type="submission" date="2022-03" db="EMBL/GenBank/DDBJ databases">
        <title>A functionally conserved STORR gene fusion in Papaver species that diverged 16.8 million years ago.</title>
        <authorList>
            <person name="Catania T."/>
        </authorList>
    </citation>
    <scope>NUCLEOTIDE SEQUENCE</scope>
    <source>
        <strain evidence="1">S-191538</strain>
    </source>
</reference>
<keyword evidence="2" id="KW-1185">Reference proteome</keyword>
<dbReference type="EMBL" id="JAJJMA010279193">
    <property type="protein sequence ID" value="MCL7046256.1"/>
    <property type="molecule type" value="Genomic_DNA"/>
</dbReference>